<proteinExistence type="predicted"/>
<dbReference type="OrthoDB" id="3194179at2"/>
<dbReference type="RefSeq" id="WP_021725491.1">
    <property type="nucleotide sequence ID" value="NZ_AWEZ01000020.1"/>
</dbReference>
<keyword evidence="2" id="KW-1185">Reference proteome</keyword>
<gene>
    <name evidence="1" type="ORF">HMPREF1316_1525</name>
</gene>
<evidence type="ECO:0000313" key="1">
    <source>
        <dbReference type="EMBL" id="ERL09863.1"/>
    </source>
</evidence>
<dbReference type="STRING" id="1125712.HMPREF1316_1525"/>
<dbReference type="EMBL" id="AWEZ01000020">
    <property type="protein sequence ID" value="ERL09863.1"/>
    <property type="molecule type" value="Genomic_DNA"/>
</dbReference>
<evidence type="ECO:0000313" key="2">
    <source>
        <dbReference type="Proteomes" id="UP000016638"/>
    </source>
</evidence>
<protein>
    <submittedName>
        <fullName evidence="1">Uncharacterized protein</fullName>
    </submittedName>
</protein>
<dbReference type="PATRIC" id="fig|1125712.3.peg.587"/>
<accession>U2TUW4</accession>
<reference evidence="1 2" key="1">
    <citation type="submission" date="2013-08" db="EMBL/GenBank/DDBJ databases">
        <authorList>
            <person name="Durkin A.S."/>
            <person name="Haft D.R."/>
            <person name="McCorrison J."/>
            <person name="Torralba M."/>
            <person name="Gillis M."/>
            <person name="Haft D.H."/>
            <person name="Methe B."/>
            <person name="Sutton G."/>
            <person name="Nelson K.E."/>
        </authorList>
    </citation>
    <scope>NUCLEOTIDE SEQUENCE [LARGE SCALE GENOMIC DNA]</scope>
    <source>
        <strain evidence="1 2">F0195</strain>
    </source>
</reference>
<dbReference type="AlphaFoldDB" id="U2TUW4"/>
<comment type="caution">
    <text evidence="1">The sequence shown here is derived from an EMBL/GenBank/DDBJ whole genome shotgun (WGS) entry which is preliminary data.</text>
</comment>
<dbReference type="Proteomes" id="UP000016638">
    <property type="component" value="Unassembled WGS sequence"/>
</dbReference>
<organism evidence="1 2">
    <name type="scientific">Olsenella profusa F0195</name>
    <dbReference type="NCBI Taxonomy" id="1125712"/>
    <lineage>
        <taxon>Bacteria</taxon>
        <taxon>Bacillati</taxon>
        <taxon>Actinomycetota</taxon>
        <taxon>Coriobacteriia</taxon>
        <taxon>Coriobacteriales</taxon>
        <taxon>Atopobiaceae</taxon>
        <taxon>Olsenella</taxon>
    </lineage>
</organism>
<name>U2TUW4_9ACTN</name>
<sequence length="66" mass="7423">MVTLFDIARIAARHTTRMAVAMRRALLERGVDADALAYVERRYDGVVECMRNVASPVDLRAARHHG</sequence>